<feature type="domain" description="Kazal-like" evidence="3">
    <location>
        <begin position="87"/>
        <end position="135"/>
    </location>
</feature>
<sequence>MVPFPVLRDRHLAAFVLLKCCIAAAAPFPITSRRWRVKGPPPKASQLCDCQSFTSLPDLQQEENTVAQAAYTRSLADTAEEGQEETLAAESEEDDPVKVATDESPVCGEDGITYASACLCLCQGSQIHGVGSCESDDDEDGVVTVRAEEKLDSPASFKDNTAGDDGDPITDEEDFDGSVAGVVNRYRDDGFVFIGRMEVIKHGKSRQKDAPSDIDSSSGSEEEDLLRPMPLPWANETLIAMKRERDEIKAKQKKPVRFRWVRANPWTGDTYVSREALDMDQLDVYLETHGLDTETEEEDLDDIDDVDDTNDIDDIDIDVVAGDGGLEEEDMAETEEENGLVEKQPSAQRVCVRDKKSALMPDMTGGAGGDVESDEQGEKAQHCRFCCDKESRKKVSKWQLRKKPFKYTAFVGNVGCTAQLISDKVALTAGHCCKSYVGWQDARYCQPGRDKFYGSKGYGKARVISLAVNNDYFRDPSIGKNDFCALELRPRCKKCQAVGKHLGHFNLPKKCSQGCGKGASAKPEKCSLKKGCKNLYPATKCDAYPGQSGSCHVAGNIVRGILSAGDCEYNYSVHIAGSICKQIKKMANELKKTKREEE</sequence>
<protein>
    <recommendedName>
        <fullName evidence="3">Kazal-like domain-containing protein</fullName>
    </recommendedName>
</protein>
<proteinExistence type="predicted"/>
<dbReference type="VEuPathDB" id="CryptoDB:Vbra_22590"/>
<dbReference type="Gene3D" id="3.30.60.30">
    <property type="match status" value="1"/>
</dbReference>
<feature type="signal peptide" evidence="2">
    <location>
        <begin position="1"/>
        <end position="25"/>
    </location>
</feature>
<reference evidence="4 5" key="1">
    <citation type="submission" date="2014-11" db="EMBL/GenBank/DDBJ databases">
        <authorList>
            <person name="Zhu J."/>
            <person name="Qi W."/>
            <person name="Song R."/>
        </authorList>
    </citation>
    <scope>NUCLEOTIDE SEQUENCE [LARGE SCALE GENOMIC DNA]</scope>
</reference>
<dbReference type="SUPFAM" id="SSF100895">
    <property type="entry name" value="Kazal-type serine protease inhibitors"/>
    <property type="match status" value="1"/>
</dbReference>
<keyword evidence="5" id="KW-1185">Reference proteome</keyword>
<feature type="region of interest" description="Disordered" evidence="1">
    <location>
        <begin position="78"/>
        <end position="98"/>
    </location>
</feature>
<evidence type="ECO:0000259" key="3">
    <source>
        <dbReference type="PROSITE" id="PS51465"/>
    </source>
</evidence>
<feature type="region of interest" description="Disordered" evidence="1">
    <location>
        <begin position="204"/>
        <end position="225"/>
    </location>
</feature>
<keyword evidence="2" id="KW-0732">Signal</keyword>
<dbReference type="InterPro" id="IPR036058">
    <property type="entry name" value="Kazal_dom_sf"/>
</dbReference>
<dbReference type="Proteomes" id="UP000041254">
    <property type="component" value="Unassembled WGS sequence"/>
</dbReference>
<dbReference type="Gene3D" id="2.40.10.10">
    <property type="entry name" value="Trypsin-like serine proteases"/>
    <property type="match status" value="2"/>
</dbReference>
<dbReference type="InterPro" id="IPR043504">
    <property type="entry name" value="Peptidase_S1_PA_chymotrypsin"/>
</dbReference>
<dbReference type="EMBL" id="CDMY01000414">
    <property type="protein sequence ID" value="CEM11343.1"/>
    <property type="molecule type" value="Genomic_DNA"/>
</dbReference>
<dbReference type="PROSITE" id="PS51465">
    <property type="entry name" value="KAZAL_2"/>
    <property type="match status" value="1"/>
</dbReference>
<dbReference type="InParanoid" id="A0A0G4FDT8"/>
<dbReference type="InterPro" id="IPR002350">
    <property type="entry name" value="Kazal_dom"/>
</dbReference>
<evidence type="ECO:0000313" key="5">
    <source>
        <dbReference type="Proteomes" id="UP000041254"/>
    </source>
</evidence>
<organism evidence="4 5">
    <name type="scientific">Vitrella brassicaformis (strain CCMP3155)</name>
    <dbReference type="NCBI Taxonomy" id="1169540"/>
    <lineage>
        <taxon>Eukaryota</taxon>
        <taxon>Sar</taxon>
        <taxon>Alveolata</taxon>
        <taxon>Colpodellida</taxon>
        <taxon>Vitrellaceae</taxon>
        <taxon>Vitrella</taxon>
    </lineage>
</organism>
<accession>A0A0G4FDT8</accession>
<evidence type="ECO:0000256" key="2">
    <source>
        <dbReference type="SAM" id="SignalP"/>
    </source>
</evidence>
<evidence type="ECO:0000256" key="1">
    <source>
        <dbReference type="SAM" id="MobiDB-lite"/>
    </source>
</evidence>
<dbReference type="InterPro" id="IPR009003">
    <property type="entry name" value="Peptidase_S1_PA"/>
</dbReference>
<feature type="region of interest" description="Disordered" evidence="1">
    <location>
        <begin position="151"/>
        <end position="175"/>
    </location>
</feature>
<name>A0A0G4FDT8_VITBC</name>
<dbReference type="OrthoDB" id="551340at2759"/>
<evidence type="ECO:0000313" key="4">
    <source>
        <dbReference type="EMBL" id="CEM11343.1"/>
    </source>
</evidence>
<feature type="compositionally biased region" description="Acidic residues" evidence="1">
    <location>
        <begin position="162"/>
        <end position="175"/>
    </location>
</feature>
<dbReference type="AlphaFoldDB" id="A0A0G4FDT8"/>
<gene>
    <name evidence="4" type="ORF">Vbra_22590</name>
</gene>
<feature type="chain" id="PRO_5005188660" description="Kazal-like domain-containing protein" evidence="2">
    <location>
        <begin position="26"/>
        <end position="598"/>
    </location>
</feature>
<dbReference type="SUPFAM" id="SSF50494">
    <property type="entry name" value="Trypsin-like serine proteases"/>
    <property type="match status" value="1"/>
</dbReference>